<sequence length="215" mass="24792">MSSQSPTYLIPEEWIDDLEPLPTYEHFRHPGADLDSEYARKNFEGLSRTQALVKFRDCPFTHQEDFLWMSPPAFLFYFPVIERYLYEFDKAEPTDFSPMASCIANAISSQLSYLRKLHQRGIPLVPPDSAESQAARMTSNHKKKRSDANASRKLDLAILEARMPRSIAERSQRLADHVLSNPTKFALNREEEQLLAKPWSKVKLNAQKLLNLLNP</sequence>
<reference evidence="2 3" key="1">
    <citation type="journal article" date="2009" name="Stand. Genomic Sci.">
        <title>Complete genome sequence of Pirellula staleyi type strain (ATCC 27377).</title>
        <authorList>
            <person name="Clum A."/>
            <person name="Tindall B.J."/>
            <person name="Sikorski J."/>
            <person name="Ivanova N."/>
            <person name="Mavrommatis K."/>
            <person name="Lucas S."/>
            <person name="Glavina del Rio T."/>
            <person name="Nolan M."/>
            <person name="Chen F."/>
            <person name="Tice H."/>
            <person name="Pitluck S."/>
            <person name="Cheng J.F."/>
            <person name="Chertkov O."/>
            <person name="Brettin T."/>
            <person name="Han C."/>
            <person name="Detter J.C."/>
            <person name="Kuske C."/>
            <person name="Bruce D."/>
            <person name="Goodwin L."/>
            <person name="Ovchinikova G."/>
            <person name="Pati A."/>
            <person name="Mikhailova N."/>
            <person name="Chen A."/>
            <person name="Palaniappan K."/>
            <person name="Land M."/>
            <person name="Hauser L."/>
            <person name="Chang Y.J."/>
            <person name="Jeffries C.D."/>
            <person name="Chain P."/>
            <person name="Rohde M."/>
            <person name="Goker M."/>
            <person name="Bristow J."/>
            <person name="Eisen J.A."/>
            <person name="Markowitz V."/>
            <person name="Hugenholtz P."/>
            <person name="Kyrpides N.C."/>
            <person name="Klenk H.P."/>
            <person name="Lapidus A."/>
        </authorList>
    </citation>
    <scope>NUCLEOTIDE SEQUENCE [LARGE SCALE GENOMIC DNA]</scope>
    <source>
        <strain evidence="3">ATCC 27377 / DSM 6068 / ICPB 4128</strain>
    </source>
</reference>
<dbReference type="STRING" id="530564.Psta_0690"/>
<evidence type="ECO:0000313" key="2">
    <source>
        <dbReference type="EMBL" id="ADB15376.1"/>
    </source>
</evidence>
<feature type="region of interest" description="Disordered" evidence="1">
    <location>
        <begin position="125"/>
        <end position="149"/>
    </location>
</feature>
<dbReference type="KEGG" id="psl:Psta_0690"/>
<dbReference type="HOGENOM" id="CLU_1282237_0_0_0"/>
<protein>
    <submittedName>
        <fullName evidence="2">Uncharacterized protein</fullName>
    </submittedName>
</protein>
<organism evidence="2 3">
    <name type="scientific">Pirellula staleyi (strain ATCC 27377 / DSM 6068 / ICPB 4128)</name>
    <name type="common">Pirella staleyi</name>
    <dbReference type="NCBI Taxonomy" id="530564"/>
    <lineage>
        <taxon>Bacteria</taxon>
        <taxon>Pseudomonadati</taxon>
        <taxon>Planctomycetota</taxon>
        <taxon>Planctomycetia</taxon>
        <taxon>Pirellulales</taxon>
        <taxon>Pirellulaceae</taxon>
        <taxon>Pirellula</taxon>
    </lineage>
</organism>
<evidence type="ECO:0000256" key="1">
    <source>
        <dbReference type="SAM" id="MobiDB-lite"/>
    </source>
</evidence>
<dbReference type="OrthoDB" id="278711at2"/>
<dbReference type="EMBL" id="CP001848">
    <property type="protein sequence ID" value="ADB15376.1"/>
    <property type="molecule type" value="Genomic_DNA"/>
</dbReference>
<dbReference type="AlphaFoldDB" id="D2R5B7"/>
<proteinExistence type="predicted"/>
<accession>D2R5B7</accession>
<gene>
    <name evidence="2" type="ordered locus">Psta_0690</name>
</gene>
<dbReference type="Proteomes" id="UP000001887">
    <property type="component" value="Chromosome"/>
</dbReference>
<name>D2R5B7_PIRSD</name>
<dbReference type="eggNOG" id="ENOG50339Y1">
    <property type="taxonomic scope" value="Bacteria"/>
</dbReference>
<keyword evidence="3" id="KW-1185">Reference proteome</keyword>
<evidence type="ECO:0000313" key="3">
    <source>
        <dbReference type="Proteomes" id="UP000001887"/>
    </source>
</evidence>